<evidence type="ECO:0008006" key="3">
    <source>
        <dbReference type="Google" id="ProtNLM"/>
    </source>
</evidence>
<protein>
    <recommendedName>
        <fullName evidence="3">Phage associated protein</fullName>
    </recommendedName>
</protein>
<proteinExistence type="predicted"/>
<comment type="caution">
    <text evidence="1">The sequence shown here is derived from an EMBL/GenBank/DDBJ whole genome shotgun (WGS) entry which is preliminary data.</text>
</comment>
<name>A0ABV1JNQ4_NEIPO</name>
<dbReference type="RefSeq" id="WP_349273537.1">
    <property type="nucleotide sequence ID" value="NZ_JBECZB010000023.1"/>
</dbReference>
<organism evidence="1 2">
    <name type="scientific">Neisseria polysaccharea</name>
    <dbReference type="NCBI Taxonomy" id="489"/>
    <lineage>
        <taxon>Bacteria</taxon>
        <taxon>Pseudomonadati</taxon>
        <taxon>Pseudomonadota</taxon>
        <taxon>Betaproteobacteria</taxon>
        <taxon>Neisseriales</taxon>
        <taxon>Neisseriaceae</taxon>
        <taxon>Neisseria</taxon>
    </lineage>
</organism>
<evidence type="ECO:0000313" key="2">
    <source>
        <dbReference type="Proteomes" id="UP001447151"/>
    </source>
</evidence>
<dbReference type="Proteomes" id="UP001447151">
    <property type="component" value="Unassembled WGS sequence"/>
</dbReference>
<gene>
    <name evidence="1" type="ORF">ABM124_10585</name>
</gene>
<evidence type="ECO:0000313" key="1">
    <source>
        <dbReference type="EMBL" id="MEQ3511714.1"/>
    </source>
</evidence>
<accession>A0ABV1JNQ4</accession>
<sequence>MSSINILASLAIIAHCGCRLSVQQWKIKQPELWIHAMLLAASIGEAASGLSGQIRTPPEVLLNVSTAAYFMAQTWRLRHLDAKDW</sequence>
<reference evidence="1 2" key="1">
    <citation type="submission" date="2024-05" db="EMBL/GenBank/DDBJ databases">
        <authorList>
            <person name="Matzinger S.R."/>
            <person name="Bankers L."/>
            <person name="Rossheim A."/>
            <person name="Hetherington-Rauth M.C."/>
            <person name="Smith A."/>
            <person name="Baird S."/>
            <person name="Polanco D."/>
        </authorList>
    </citation>
    <scope>NUCLEOTIDE SEQUENCE [LARGE SCALE GENOMIC DNA]</scope>
    <source>
        <strain evidence="1 2">2024CJ-00066</strain>
    </source>
</reference>
<dbReference type="EMBL" id="JBECZB010000023">
    <property type="protein sequence ID" value="MEQ3511714.1"/>
    <property type="molecule type" value="Genomic_DNA"/>
</dbReference>
<keyword evidence="2" id="KW-1185">Reference proteome</keyword>